<dbReference type="CDD" id="cd02603">
    <property type="entry name" value="HAD_sEH-N_like"/>
    <property type="match status" value="1"/>
</dbReference>
<dbReference type="InterPro" id="IPR006439">
    <property type="entry name" value="HAD-SF_hydro_IA"/>
</dbReference>
<evidence type="ECO:0000313" key="2">
    <source>
        <dbReference type="Proteomes" id="UP000297225"/>
    </source>
</evidence>
<dbReference type="Gene3D" id="3.40.50.1000">
    <property type="entry name" value="HAD superfamily/HAD-like"/>
    <property type="match status" value="1"/>
</dbReference>
<dbReference type="PANTHER" id="PTHR43611">
    <property type="entry name" value="ALPHA-D-GLUCOSE 1-PHOSPHATE PHOSPHATASE"/>
    <property type="match status" value="1"/>
</dbReference>
<dbReference type="PANTHER" id="PTHR43611:SF3">
    <property type="entry name" value="FLAVIN MONONUCLEOTIDE HYDROLASE 1, CHLOROPLATIC"/>
    <property type="match status" value="1"/>
</dbReference>
<dbReference type="Proteomes" id="UP000297225">
    <property type="component" value="Unassembled WGS sequence"/>
</dbReference>
<keyword evidence="2" id="KW-1185">Reference proteome</keyword>
<protein>
    <submittedName>
        <fullName evidence="1">HAD family phosphatase</fullName>
    </submittedName>
</protein>
<comment type="caution">
    <text evidence="1">The sequence shown here is derived from an EMBL/GenBank/DDBJ whole genome shotgun (WGS) entry which is preliminary data.</text>
</comment>
<reference evidence="1 2" key="1">
    <citation type="submission" date="2019-03" db="EMBL/GenBank/DDBJ databases">
        <title>Porphyromonas levii Isolated from the Uterus of Dairy Cows.</title>
        <authorList>
            <person name="Francis A.M."/>
        </authorList>
    </citation>
    <scope>NUCLEOTIDE SEQUENCE [LARGE SCALE GENOMIC DNA]</scope>
    <source>
        <strain evidence="1 2">AF5678</strain>
    </source>
</reference>
<dbReference type="OrthoDB" id="9797415at2"/>
<gene>
    <name evidence="1" type="ORF">E4P47_04640</name>
</gene>
<dbReference type="SFLD" id="SFLDS00003">
    <property type="entry name" value="Haloacid_Dehalogenase"/>
    <property type="match status" value="1"/>
</dbReference>
<dbReference type="Gene3D" id="1.10.150.240">
    <property type="entry name" value="Putative phosphatase, domain 2"/>
    <property type="match status" value="1"/>
</dbReference>
<organism evidence="1 2">
    <name type="scientific">Porphyromonas levii</name>
    <dbReference type="NCBI Taxonomy" id="28114"/>
    <lineage>
        <taxon>Bacteria</taxon>
        <taxon>Pseudomonadati</taxon>
        <taxon>Bacteroidota</taxon>
        <taxon>Bacteroidia</taxon>
        <taxon>Bacteroidales</taxon>
        <taxon>Porphyromonadaceae</taxon>
        <taxon>Porphyromonas</taxon>
    </lineage>
</organism>
<proteinExistence type="predicted"/>
<accession>A0A4Y8WPB8</accession>
<dbReference type="RefSeq" id="WP_134849154.1">
    <property type="nucleotide sequence ID" value="NZ_CP197400.1"/>
</dbReference>
<name>A0A4Y8WPB8_9PORP</name>
<evidence type="ECO:0000313" key="1">
    <source>
        <dbReference type="EMBL" id="TFH95372.1"/>
    </source>
</evidence>
<dbReference type="SUPFAM" id="SSF56784">
    <property type="entry name" value="HAD-like"/>
    <property type="match status" value="1"/>
</dbReference>
<dbReference type="STRING" id="1122973.GCA_000379925_00183"/>
<dbReference type="InterPro" id="IPR023214">
    <property type="entry name" value="HAD_sf"/>
</dbReference>
<dbReference type="NCBIfam" id="TIGR01509">
    <property type="entry name" value="HAD-SF-IA-v3"/>
    <property type="match status" value="1"/>
</dbReference>
<dbReference type="InterPro" id="IPR023198">
    <property type="entry name" value="PGP-like_dom2"/>
</dbReference>
<dbReference type="InterPro" id="IPR036412">
    <property type="entry name" value="HAD-like_sf"/>
</dbReference>
<dbReference type="SFLD" id="SFLDG01129">
    <property type="entry name" value="C1.5:_HAD__Beta-PGM__Phosphata"/>
    <property type="match status" value="1"/>
</dbReference>
<dbReference type="AlphaFoldDB" id="A0A4Y8WPB8"/>
<dbReference type="Pfam" id="PF00702">
    <property type="entry name" value="Hydrolase"/>
    <property type="match status" value="1"/>
</dbReference>
<dbReference type="EMBL" id="SPNC01000053">
    <property type="protein sequence ID" value="TFH95372.1"/>
    <property type="molecule type" value="Genomic_DNA"/>
</dbReference>
<sequence length="206" mass="24109">MIKNVLFDFGGVFVKIEREEAVRRLEALGVHDANHLLDPYMQSGIFLELEEGKHDRAQFTQLINNRYGLQLDEMQIEYALLGFVAEVHQEKFRYLREEWPEGIRCLLVSNINPFVWRYAQSGEMIDGGHSIDDYFEIIYASYQRGMCKPERAFFDLIIKDANIKPEETLFIDDGANNCRMAREMGFIAYCPENGEDWRPLLNKLLK</sequence>